<dbReference type="InterPro" id="IPR026306">
    <property type="entry name" value="RSBN1/Dpy-2/CEP530"/>
</dbReference>
<feature type="region of interest" description="Disordered" evidence="2">
    <location>
        <begin position="1"/>
        <end position="230"/>
    </location>
</feature>
<reference evidence="3" key="1">
    <citation type="submission" date="2018-07" db="EMBL/GenBank/DDBJ databases">
        <title>Comparative genomics of catfishes provides insights into carnivory and benthic adaptation.</title>
        <authorList>
            <person name="Zhang Y."/>
            <person name="Wang D."/>
            <person name="Peng Z."/>
            <person name="Zheng S."/>
            <person name="Shao F."/>
            <person name="Tao W."/>
        </authorList>
    </citation>
    <scope>NUCLEOTIDE SEQUENCE</scope>
    <source>
        <strain evidence="3">Chongqing</strain>
    </source>
</reference>
<feature type="compositionally biased region" description="Basic and acidic residues" evidence="2">
    <location>
        <begin position="165"/>
        <end position="216"/>
    </location>
</feature>
<comment type="caution">
    <text evidence="3">The sequence shown here is derived from an EMBL/GenBank/DDBJ whole genome shotgun (WGS) entry which is preliminary data.</text>
</comment>
<feature type="compositionally biased region" description="Low complexity" evidence="2">
    <location>
        <begin position="857"/>
        <end position="867"/>
    </location>
</feature>
<keyword evidence="4" id="KW-1185">Reference proteome</keyword>
<dbReference type="GO" id="GO:0005634">
    <property type="term" value="C:nucleus"/>
    <property type="evidence" value="ECO:0007669"/>
    <property type="project" value="InterPro"/>
</dbReference>
<accession>A0AAD5FLA3</accession>
<name>A0AAD5FLA3_SILAS</name>
<feature type="region of interest" description="Disordered" evidence="2">
    <location>
        <begin position="718"/>
        <end position="763"/>
    </location>
</feature>
<dbReference type="AlphaFoldDB" id="A0AAD5FLA3"/>
<comment type="similarity">
    <text evidence="1">Belongs to the round spermatid basic protein 1 family.</text>
</comment>
<evidence type="ECO:0000256" key="1">
    <source>
        <dbReference type="ARBA" id="ARBA00010560"/>
    </source>
</evidence>
<organism evidence="3 4">
    <name type="scientific">Silurus asotus</name>
    <name type="common">Amur catfish</name>
    <name type="synonym">Parasilurus asotus</name>
    <dbReference type="NCBI Taxonomy" id="30991"/>
    <lineage>
        <taxon>Eukaryota</taxon>
        <taxon>Metazoa</taxon>
        <taxon>Chordata</taxon>
        <taxon>Craniata</taxon>
        <taxon>Vertebrata</taxon>
        <taxon>Euteleostomi</taxon>
        <taxon>Actinopterygii</taxon>
        <taxon>Neopterygii</taxon>
        <taxon>Teleostei</taxon>
        <taxon>Ostariophysi</taxon>
        <taxon>Siluriformes</taxon>
        <taxon>Siluridae</taxon>
        <taxon>Silurus</taxon>
    </lineage>
</organism>
<dbReference type="PANTHER" id="PTHR13354:SF9">
    <property type="entry name" value="LYSINE-SPECIFIC DEMETHYLASE RSBN1L"/>
    <property type="match status" value="1"/>
</dbReference>
<feature type="compositionally biased region" description="Basic residues" evidence="2">
    <location>
        <begin position="255"/>
        <end position="276"/>
    </location>
</feature>
<evidence type="ECO:0000313" key="4">
    <source>
        <dbReference type="Proteomes" id="UP001205998"/>
    </source>
</evidence>
<feature type="compositionally biased region" description="Basic and acidic residues" evidence="2">
    <location>
        <begin position="20"/>
        <end position="39"/>
    </location>
</feature>
<proteinExistence type="inferred from homology"/>
<feature type="region of interest" description="Disordered" evidence="2">
    <location>
        <begin position="805"/>
        <end position="997"/>
    </location>
</feature>
<dbReference type="EMBL" id="MU551644">
    <property type="protein sequence ID" value="KAI5620681.1"/>
    <property type="molecule type" value="Genomic_DNA"/>
</dbReference>
<dbReference type="PANTHER" id="PTHR13354">
    <property type="entry name" value="ROUND SPERMATID BASIC PROTEIN 1"/>
    <property type="match status" value="1"/>
</dbReference>
<gene>
    <name evidence="3" type="ORF">C0J50_19735</name>
</gene>
<feature type="compositionally biased region" description="Low complexity" evidence="2">
    <location>
        <begin position="931"/>
        <end position="960"/>
    </location>
</feature>
<feature type="compositionally biased region" description="Basic and acidic residues" evidence="2">
    <location>
        <begin position="132"/>
        <end position="142"/>
    </location>
</feature>
<feature type="compositionally biased region" description="Low complexity" evidence="2">
    <location>
        <begin position="821"/>
        <end position="837"/>
    </location>
</feature>
<feature type="compositionally biased region" description="Pro residues" evidence="2">
    <location>
        <begin position="90"/>
        <end position="103"/>
    </location>
</feature>
<evidence type="ECO:0000256" key="2">
    <source>
        <dbReference type="SAM" id="MobiDB-lite"/>
    </source>
</evidence>
<protein>
    <submittedName>
        <fullName evidence="3">Round spermatid basic protein 1-like isoform X2</fullName>
    </submittedName>
</protein>
<sequence length="997" mass="111582">MAESLSLIHFTSAAKSPLSKPKESKASSENRPQSSRDHQPPPPKKVRSEEKSLKPKKLNGEGGGVEKQQQKQHSYGSATTWSVSAVQPSSPAPPPPPLPPPPQASTLHKVHSVFRQSAFLTAPPKAKKVKEKQREPEKEREKEKRKHKPEISSSSSSNSLGTAAVKKENGELKSVQKEHMIKDKLKEREKERVREKEKKKERDKDKEQTKEKDKEREKKKHKLMNEIKRENGEVKLLQKVDTEKPKVNMEELLLKKVKKKKKKKHKEAERRKRPKMYSKSSQTPYSSLLSPELPVTLPKSETEFKSPFPVCKSLSLSSSSSTAVIKQEKSSSKSSLGGVDMAGICGGKSSPLHSRLPGIEGLEFGRFVHVEQQPNGGALVVHAYSRELAVLSPEEMQRFAQEFVTLAFCEDQNGAAHYVMGIVHGAASYLPDFLEYFSSKFPNSPVKMEILGKKDIETTTMANFHAQVKRTYSHGTYRAGAMRQISLVGAVDEEVGDYFPEFLSILQQSPFLERTLPWGTFSSLKLKSPTESDDGPIMWVRPGEQMIPVTDMPKSPFKRKRSTNEIKNLQYLPRTSEPREMLFEDRTRAHADHIGQGFERETTAAVGVLKAVRFGEAMEPPRITKDVVCFHAADFMDVVQRLQLDLHEPPLSQCVQWVDDAKLNQLRREGIRYARIQLYDNDIYYIPRSVVHQFKTVSAVCSLAWHIRLKQYHQDAEDVKEEEDEKTVPSTFIKQDPSCEPRSVPDSPTFTEPRQIRDVSPVPQIRVEEADLLPDRIKVPSSSAAAPLTAPASDQAKALHHSEFRVAPSHTVTPRSAAGLSTAPTKHTHTSTPTKHTYSSASNKHAHSGSANRHGHSSVMFKSSHSSNAMTTKHTHSSNTPKHTHTTAPTTSKHAYSHNLKPSSGHPDSRTAPPLLQAPPKSGSSHTQVLPQPQVVHQSFSSQQQILQQSVQPQQQTSLSWSGRASDSLHSRVTPQDTRPRPPLSPLSHEQQKDFLC</sequence>
<dbReference type="Proteomes" id="UP001205998">
    <property type="component" value="Unassembled WGS sequence"/>
</dbReference>
<evidence type="ECO:0000313" key="3">
    <source>
        <dbReference type="EMBL" id="KAI5620681.1"/>
    </source>
</evidence>
<feature type="region of interest" description="Disordered" evidence="2">
    <location>
        <begin position="251"/>
        <end position="292"/>
    </location>
</feature>
<feature type="compositionally biased region" description="Polar residues" evidence="2">
    <location>
        <begin position="278"/>
        <end position="289"/>
    </location>
</feature>